<reference evidence="1" key="1">
    <citation type="journal article" date="2012" name="PLoS ONE">
        <title>Gene sets for utilization of primary and secondary nutrition supplies in the distal gut of endangered iberian lynx.</title>
        <authorList>
            <person name="Alcaide M."/>
            <person name="Messina E."/>
            <person name="Richter M."/>
            <person name="Bargiela R."/>
            <person name="Peplies J."/>
            <person name="Huws S.A."/>
            <person name="Newbold C.J."/>
            <person name="Golyshin P.N."/>
            <person name="Simon M.A."/>
            <person name="Lopez G."/>
            <person name="Yakimov M.M."/>
            <person name="Ferrer M."/>
        </authorList>
    </citation>
    <scope>NUCLEOTIDE SEQUENCE</scope>
</reference>
<protein>
    <submittedName>
        <fullName evidence="1">Uncharacterized protein</fullName>
    </submittedName>
</protein>
<sequence length="74" mass="8381">MIQGDALRLQIHHLNNGRLRRSPPRFVLNFLAVEYQRHLTLSGIYGIMLPILSGNLGFLPICHTLQGKMDSLTL</sequence>
<dbReference type="AlphaFoldDB" id="J9G1Y5"/>
<dbReference type="EMBL" id="AMCI01005603">
    <property type="protein sequence ID" value="EJW95827.1"/>
    <property type="molecule type" value="Genomic_DNA"/>
</dbReference>
<comment type="caution">
    <text evidence="1">The sequence shown here is derived from an EMBL/GenBank/DDBJ whole genome shotgun (WGS) entry which is preliminary data.</text>
</comment>
<gene>
    <name evidence="1" type="ORF">EVA_16064</name>
</gene>
<name>J9G1Y5_9ZZZZ</name>
<proteinExistence type="predicted"/>
<accession>J9G1Y5</accession>
<evidence type="ECO:0000313" key="1">
    <source>
        <dbReference type="EMBL" id="EJW95827.1"/>
    </source>
</evidence>
<organism evidence="1">
    <name type="scientific">gut metagenome</name>
    <dbReference type="NCBI Taxonomy" id="749906"/>
    <lineage>
        <taxon>unclassified sequences</taxon>
        <taxon>metagenomes</taxon>
        <taxon>organismal metagenomes</taxon>
    </lineage>
</organism>